<comment type="caution">
    <text evidence="1">The sequence shown here is derived from an EMBL/GenBank/DDBJ whole genome shotgun (WGS) entry which is preliminary data.</text>
</comment>
<protein>
    <submittedName>
        <fullName evidence="1">Uncharacterized protein</fullName>
    </submittedName>
</protein>
<proteinExistence type="predicted"/>
<reference evidence="1 2" key="1">
    <citation type="journal article" date="2022" name="bioRxiv">
        <title>The genome of the oomycete Peronosclerospora sorghi, a cosmopolitan pathogen of maize and sorghum, is inflated with dispersed pseudogenes.</title>
        <authorList>
            <person name="Fletcher K."/>
            <person name="Martin F."/>
            <person name="Isakeit T."/>
            <person name="Cavanaugh K."/>
            <person name="Magill C."/>
            <person name="Michelmore R."/>
        </authorList>
    </citation>
    <scope>NUCLEOTIDE SEQUENCE [LARGE SCALE GENOMIC DNA]</scope>
    <source>
        <strain evidence="1">P6</strain>
    </source>
</reference>
<name>A0ACC0VMR5_9STRA</name>
<accession>A0ACC0VMR5</accession>
<organism evidence="1 2">
    <name type="scientific">Peronosclerospora sorghi</name>
    <dbReference type="NCBI Taxonomy" id="230839"/>
    <lineage>
        <taxon>Eukaryota</taxon>
        <taxon>Sar</taxon>
        <taxon>Stramenopiles</taxon>
        <taxon>Oomycota</taxon>
        <taxon>Peronosporomycetes</taxon>
        <taxon>Peronosporales</taxon>
        <taxon>Peronosporaceae</taxon>
        <taxon>Peronosclerospora</taxon>
    </lineage>
</organism>
<gene>
    <name evidence="1" type="ORF">PsorP6_003725</name>
</gene>
<dbReference type="EMBL" id="CM047587">
    <property type="protein sequence ID" value="KAI9907497.1"/>
    <property type="molecule type" value="Genomic_DNA"/>
</dbReference>
<keyword evidence="2" id="KW-1185">Reference proteome</keyword>
<dbReference type="Proteomes" id="UP001163321">
    <property type="component" value="Chromosome 8"/>
</dbReference>
<evidence type="ECO:0000313" key="1">
    <source>
        <dbReference type="EMBL" id="KAI9907497.1"/>
    </source>
</evidence>
<sequence>MGGLVRRSLLVMLWYSFPANTTATYDPSSRFSGFSSDRYIQLSRAEPDDVVPLVIGLFPKDFGALEREFYDVSNPTHPQYGQYLAQDRIDDLSYPGDGVLNGIHNWVANFSHGDSMGTYLATSNLYKVLMKVRDIENLLDTELHHFEAIKTENILSSTKRRILRAVRAVSLPEHLKDAVSFVNVNTHPLGLRALEAFSLEDASLEDDTGDTLAVIRRTYGIPGNLVVRNASNTQCVPSFYNESFDPADLYTFFGEYLPGETPPPIIHKGNRINKPKRASTEASLDVQYITGVSRNATTYVWTMNGSNPYSSEDEPFVEFAQDVLELENPPLVISISYSDDEEHIFDVAWGYARTLDALLIKMGLRGITVLIASGDDGVTGLRTEFDNVPIEEMCKRSGPQWPSSSPYITSVGATMLLTKAQYVEKPFFRTKDEVICSYENGGIITTGGGFSNIYPIPEYQRKAVERYLTTRNIPTTPGFFNASGRAYPDVSALGAKFSVYMNGHLSSVSGTSASTPVFGAMVTLWNDARLNVGKSPLGFINPLLYYLAEKHTNAFHDVIVGNNGAKRGEQAPCEDSFSAAAGWDAVSGIGTPNFTVISELIINLEDHFTVSKLDGSNSSDESNSSDTSTTPLVKLGLLVAAVLVNVAICIVLVLALVKRWRNQYVPLDDVACGSTAAQDSIAQTTFTARTEKLALDKENIESVVELSEINLN</sequence>
<evidence type="ECO:0000313" key="2">
    <source>
        <dbReference type="Proteomes" id="UP001163321"/>
    </source>
</evidence>